<evidence type="ECO:0000313" key="4">
    <source>
        <dbReference type="Proteomes" id="UP001165283"/>
    </source>
</evidence>
<dbReference type="Gene3D" id="3.40.50.880">
    <property type="match status" value="1"/>
</dbReference>
<accession>A0ABT1A5X3</accession>
<dbReference type="InterPro" id="IPR006286">
    <property type="entry name" value="C56_PfpI-like"/>
</dbReference>
<comment type="caution">
    <text evidence="3">The sequence shown here is derived from an EMBL/GenBank/DDBJ whole genome shotgun (WGS) entry which is preliminary data.</text>
</comment>
<dbReference type="CDD" id="cd03134">
    <property type="entry name" value="GATase1_PfpI_like"/>
    <property type="match status" value="1"/>
</dbReference>
<dbReference type="NCBIfam" id="TIGR01382">
    <property type="entry name" value="PfpI"/>
    <property type="match status" value="1"/>
</dbReference>
<gene>
    <name evidence="3" type="ORF">KDL28_25390</name>
</gene>
<organism evidence="3 4">
    <name type="scientific">Pseudonocardia humida</name>
    <dbReference type="NCBI Taxonomy" id="2800819"/>
    <lineage>
        <taxon>Bacteria</taxon>
        <taxon>Bacillati</taxon>
        <taxon>Actinomycetota</taxon>
        <taxon>Actinomycetes</taxon>
        <taxon>Pseudonocardiales</taxon>
        <taxon>Pseudonocardiaceae</taxon>
        <taxon>Pseudonocardia</taxon>
    </lineage>
</organism>
<keyword evidence="4" id="KW-1185">Reference proteome</keyword>
<dbReference type="PANTHER" id="PTHR42733:SF12">
    <property type="entry name" value="PROTEINASE"/>
    <property type="match status" value="1"/>
</dbReference>
<name>A0ABT1A5X3_9PSEU</name>
<dbReference type="InterPro" id="IPR002818">
    <property type="entry name" value="DJ-1/PfpI"/>
</dbReference>
<dbReference type="Pfam" id="PF01965">
    <property type="entry name" value="DJ-1_PfpI"/>
    <property type="match status" value="1"/>
</dbReference>
<dbReference type="RefSeq" id="WP_252442326.1">
    <property type="nucleotide sequence ID" value="NZ_JAGSOV010000054.1"/>
</dbReference>
<protein>
    <submittedName>
        <fullName evidence="3">Type 1 glutamine amidotransferase</fullName>
    </submittedName>
</protein>
<evidence type="ECO:0000259" key="2">
    <source>
        <dbReference type="Pfam" id="PF01965"/>
    </source>
</evidence>
<proteinExistence type="inferred from homology"/>
<evidence type="ECO:0000256" key="1">
    <source>
        <dbReference type="ARBA" id="ARBA00008542"/>
    </source>
</evidence>
<dbReference type="Proteomes" id="UP001165283">
    <property type="component" value="Unassembled WGS sequence"/>
</dbReference>
<dbReference type="SUPFAM" id="SSF52317">
    <property type="entry name" value="Class I glutamine amidotransferase-like"/>
    <property type="match status" value="1"/>
</dbReference>
<dbReference type="InterPro" id="IPR029062">
    <property type="entry name" value="Class_I_gatase-like"/>
</dbReference>
<reference evidence="3" key="1">
    <citation type="submission" date="2021-04" db="EMBL/GenBank/DDBJ databases">
        <title>Pseudonocardia sp. nov., isolated from sandy soil of mangrove forest.</title>
        <authorList>
            <person name="Zan Z."/>
            <person name="Huang R."/>
            <person name="Liu W."/>
        </authorList>
    </citation>
    <scope>NUCLEOTIDE SEQUENCE</scope>
    <source>
        <strain evidence="3">S2-4</strain>
    </source>
</reference>
<dbReference type="PANTHER" id="PTHR42733">
    <property type="entry name" value="DJ-1 PROTEIN"/>
    <property type="match status" value="1"/>
</dbReference>
<dbReference type="EMBL" id="JAGSOV010000054">
    <property type="protein sequence ID" value="MCO1658404.1"/>
    <property type="molecule type" value="Genomic_DNA"/>
</dbReference>
<sequence>MPGRLDGMRVAILATDGVEQVELTDPREAVTAEGARAELVSVSDGEIQAMNGDIQPAEKFGVDRTAADASPDDYDALLMPGGTVNADRLRMDDDVRAFVRAIVEAGKPVGVICHGPWTLIDAEVVKGRTLTSYPSLRTDLRNAGAEVVDREVVQDGALISSRNPDDLPAFCATVVEVFATAAGDSATRR</sequence>
<dbReference type="PROSITE" id="PS51276">
    <property type="entry name" value="PEPTIDASE_C56_PFPI"/>
    <property type="match status" value="1"/>
</dbReference>
<feature type="domain" description="DJ-1/PfpI" evidence="2">
    <location>
        <begin position="8"/>
        <end position="176"/>
    </location>
</feature>
<keyword evidence="3" id="KW-0315">Glutamine amidotransferase</keyword>
<evidence type="ECO:0000313" key="3">
    <source>
        <dbReference type="EMBL" id="MCO1658404.1"/>
    </source>
</evidence>
<comment type="similarity">
    <text evidence="1">Belongs to the peptidase C56 family.</text>
</comment>